<organism evidence="2 3">
    <name type="scientific">Nocardia bovistercoris</name>
    <dbReference type="NCBI Taxonomy" id="2785916"/>
    <lineage>
        <taxon>Bacteria</taxon>
        <taxon>Bacillati</taxon>
        <taxon>Actinomycetota</taxon>
        <taxon>Actinomycetes</taxon>
        <taxon>Mycobacteriales</taxon>
        <taxon>Nocardiaceae</taxon>
        <taxon>Nocardia</taxon>
    </lineage>
</organism>
<protein>
    <submittedName>
        <fullName evidence="2">Uncharacterized protein</fullName>
    </submittedName>
</protein>
<dbReference type="AlphaFoldDB" id="A0A931N000"/>
<comment type="caution">
    <text evidence="2">The sequence shown here is derived from an EMBL/GenBank/DDBJ whole genome shotgun (WGS) entry which is preliminary data.</text>
</comment>
<evidence type="ECO:0000313" key="2">
    <source>
        <dbReference type="EMBL" id="MBH0776690.1"/>
    </source>
</evidence>
<feature type="region of interest" description="Disordered" evidence="1">
    <location>
        <begin position="54"/>
        <end position="77"/>
    </location>
</feature>
<dbReference type="EMBL" id="JADMLG010000003">
    <property type="protein sequence ID" value="MBH0776690.1"/>
    <property type="molecule type" value="Genomic_DNA"/>
</dbReference>
<dbReference type="RefSeq" id="WP_196149013.1">
    <property type="nucleotide sequence ID" value="NZ_JADMLG010000003.1"/>
</dbReference>
<gene>
    <name evidence="2" type="ORF">IT779_10385</name>
</gene>
<accession>A0A931N000</accession>
<sequence length="77" mass="7905">MSTTDEPGEFAYSLSPACVEAIPATMPAAIKVAAGAASVVRVRIMMSFLSFGRSNGGGGGCSWRDGQSSSQRRFTGA</sequence>
<name>A0A931N000_9NOCA</name>
<evidence type="ECO:0000256" key="1">
    <source>
        <dbReference type="SAM" id="MobiDB-lite"/>
    </source>
</evidence>
<proteinExistence type="predicted"/>
<reference evidence="2" key="1">
    <citation type="submission" date="2020-11" db="EMBL/GenBank/DDBJ databases">
        <title>Nocardia NEAU-351.nov., a novel actinomycete isolated from the cow dung.</title>
        <authorList>
            <person name="Zhang X."/>
        </authorList>
    </citation>
    <scope>NUCLEOTIDE SEQUENCE</scope>
    <source>
        <strain evidence="2">NEAU-351</strain>
    </source>
</reference>
<evidence type="ECO:0000313" key="3">
    <source>
        <dbReference type="Proteomes" id="UP000655751"/>
    </source>
</evidence>
<keyword evidence="3" id="KW-1185">Reference proteome</keyword>
<dbReference type="Proteomes" id="UP000655751">
    <property type="component" value="Unassembled WGS sequence"/>
</dbReference>